<feature type="compositionally biased region" description="Basic residues" evidence="1">
    <location>
        <begin position="1"/>
        <end position="12"/>
    </location>
</feature>
<dbReference type="AlphaFoldDB" id="A0A0M3HIX9"/>
<sequence>MAIRCGRVRVSRRSSAARQGRGQDGWETAAPA</sequence>
<dbReference type="WBParaSite" id="ALUE_0000147401-mRNA-1">
    <property type="protein sequence ID" value="ALUE_0000147401-mRNA-1"/>
    <property type="gene ID" value="ALUE_0000147401"/>
</dbReference>
<accession>A0A0M3HIX9</accession>
<organism evidence="2 3">
    <name type="scientific">Ascaris lumbricoides</name>
    <name type="common">Giant roundworm</name>
    <dbReference type="NCBI Taxonomy" id="6252"/>
    <lineage>
        <taxon>Eukaryota</taxon>
        <taxon>Metazoa</taxon>
        <taxon>Ecdysozoa</taxon>
        <taxon>Nematoda</taxon>
        <taxon>Chromadorea</taxon>
        <taxon>Rhabditida</taxon>
        <taxon>Spirurina</taxon>
        <taxon>Ascaridomorpha</taxon>
        <taxon>Ascaridoidea</taxon>
        <taxon>Ascarididae</taxon>
        <taxon>Ascaris</taxon>
    </lineage>
</organism>
<keyword evidence="2" id="KW-1185">Reference proteome</keyword>
<reference evidence="3" key="1">
    <citation type="submission" date="2017-02" db="UniProtKB">
        <authorList>
            <consortium name="WormBaseParasite"/>
        </authorList>
    </citation>
    <scope>IDENTIFICATION</scope>
</reference>
<proteinExistence type="predicted"/>
<name>A0A0M3HIX9_ASCLU</name>
<evidence type="ECO:0000313" key="2">
    <source>
        <dbReference type="Proteomes" id="UP000036681"/>
    </source>
</evidence>
<evidence type="ECO:0000313" key="3">
    <source>
        <dbReference type="WBParaSite" id="ALUE_0000147401-mRNA-1"/>
    </source>
</evidence>
<dbReference type="Proteomes" id="UP000036681">
    <property type="component" value="Unplaced"/>
</dbReference>
<evidence type="ECO:0000256" key="1">
    <source>
        <dbReference type="SAM" id="MobiDB-lite"/>
    </source>
</evidence>
<feature type="region of interest" description="Disordered" evidence="1">
    <location>
        <begin position="1"/>
        <end position="32"/>
    </location>
</feature>
<protein>
    <submittedName>
        <fullName evidence="3">Uncharacterized protein</fullName>
    </submittedName>
</protein>